<dbReference type="InterPro" id="IPR002156">
    <property type="entry name" value="RNaseH_domain"/>
</dbReference>
<protein>
    <submittedName>
        <fullName evidence="2">Ribonuclease H</fullName>
    </submittedName>
</protein>
<dbReference type="InterPro" id="IPR012337">
    <property type="entry name" value="RNaseH-like_sf"/>
</dbReference>
<dbReference type="GO" id="GO:0003676">
    <property type="term" value="F:nucleic acid binding"/>
    <property type="evidence" value="ECO:0007669"/>
    <property type="project" value="InterPro"/>
</dbReference>
<evidence type="ECO:0000259" key="1">
    <source>
        <dbReference type="PROSITE" id="PS50879"/>
    </source>
</evidence>
<dbReference type="EMBL" id="VIIS01001545">
    <property type="protein sequence ID" value="KAF0296692.1"/>
    <property type="molecule type" value="Genomic_DNA"/>
</dbReference>
<evidence type="ECO:0000313" key="2">
    <source>
        <dbReference type="EMBL" id="KAF0296692.1"/>
    </source>
</evidence>
<dbReference type="Pfam" id="PF00075">
    <property type="entry name" value="RNase_H"/>
    <property type="match status" value="1"/>
</dbReference>
<organism evidence="2 3">
    <name type="scientific">Amphibalanus amphitrite</name>
    <name type="common">Striped barnacle</name>
    <name type="synonym">Balanus amphitrite</name>
    <dbReference type="NCBI Taxonomy" id="1232801"/>
    <lineage>
        <taxon>Eukaryota</taxon>
        <taxon>Metazoa</taxon>
        <taxon>Ecdysozoa</taxon>
        <taxon>Arthropoda</taxon>
        <taxon>Crustacea</taxon>
        <taxon>Multicrustacea</taxon>
        <taxon>Cirripedia</taxon>
        <taxon>Thoracica</taxon>
        <taxon>Thoracicalcarea</taxon>
        <taxon>Balanomorpha</taxon>
        <taxon>Balanoidea</taxon>
        <taxon>Balanidae</taxon>
        <taxon>Amphibalaninae</taxon>
        <taxon>Amphibalanus</taxon>
    </lineage>
</organism>
<dbReference type="InterPro" id="IPR005135">
    <property type="entry name" value="Endo/exonuclease/phosphatase"/>
</dbReference>
<name>A0A6A4W0S3_AMPAM</name>
<proteinExistence type="predicted"/>
<dbReference type="InterPro" id="IPR036691">
    <property type="entry name" value="Endo/exonu/phosph_ase_sf"/>
</dbReference>
<accession>A0A6A4W0S3</accession>
<gene>
    <name evidence="2" type="primary">rnhA_69</name>
    <name evidence="2" type="ORF">FJT64_005921</name>
</gene>
<evidence type="ECO:0000313" key="3">
    <source>
        <dbReference type="Proteomes" id="UP000440578"/>
    </source>
</evidence>
<dbReference type="OrthoDB" id="10065625at2759"/>
<dbReference type="GO" id="GO:0004523">
    <property type="term" value="F:RNA-DNA hybrid ribonuclease activity"/>
    <property type="evidence" value="ECO:0007669"/>
    <property type="project" value="InterPro"/>
</dbReference>
<dbReference type="AlphaFoldDB" id="A0A6A4W0S3"/>
<sequence>MYHGRVSRGLHRRAGWDGVYQPGASSRSRPDCGSEYRPDVIAIQEAQFPAKTVTRIPGFQPPVVTRRGRGRAAGVAAKGDDVAIYVRGGLSFALLDRLVSPDDDTIEACGIRILDFDRPLDTFNIYRPPIRNTEEDEREDRFDPRALPANDTALLVGDVNAHHPLWDPLLHFGEHCSRLRRKVKPRVAQLRKLTARSWGLQEPQLRTVANGYVRGALEYAAAAWLPAASESHVELLEREMRATPRVVTGCPISTPRDPLMAEAGMVPVRARREALAVRLTATAASQRSDDPLREVAARTAPRRLRTTTGWRDVGREALTRLGLQETPVEERLHITLPPWADCSGVAIRLDVGAAVSREARDEVHRVAAEEHLATLPDQATWIWSDGSAEGGVASGGGGALITLPSGEERTTRTPAGAVCSSTRAELVAMRAALEEVQQLEDATSATPLVLCTDSQAAFATLATGAGEQRTTQGAEIWRLLLAAPDRPTWLQWVPAHCGLPGNERADELAKEASSLPQAAAPVDVRSLTKAVGRAASKAWRDRWPDSFFRRIMRDRFPTPVLNETREDAVNVHQLRAGHLGLSTSYLHRIGRHPTPTCQQCEDLKCPAALCLVCREEADTPEHVLLHCPCLAGMRLRLFGNIHPDATRLRDGEAVAALARGFLRHREPAGYGRP</sequence>
<dbReference type="PROSITE" id="PS50879">
    <property type="entry name" value="RNASE_H_1"/>
    <property type="match status" value="1"/>
</dbReference>
<reference evidence="2 3" key="1">
    <citation type="submission" date="2019-07" db="EMBL/GenBank/DDBJ databases">
        <title>Draft genome assembly of a fouling barnacle, Amphibalanus amphitrite (Darwin, 1854): The first reference genome for Thecostraca.</title>
        <authorList>
            <person name="Kim W."/>
        </authorList>
    </citation>
    <scope>NUCLEOTIDE SEQUENCE [LARGE SCALE GENOMIC DNA]</scope>
    <source>
        <strain evidence="2">SNU_AA5</strain>
        <tissue evidence="2">Soma without cirri and trophi</tissue>
    </source>
</reference>
<dbReference type="CDD" id="cd09276">
    <property type="entry name" value="Rnase_HI_RT_non_LTR"/>
    <property type="match status" value="1"/>
</dbReference>
<feature type="domain" description="RNase H type-1" evidence="1">
    <location>
        <begin position="376"/>
        <end position="514"/>
    </location>
</feature>
<dbReference type="SUPFAM" id="SSF56219">
    <property type="entry name" value="DNase I-like"/>
    <property type="match status" value="1"/>
</dbReference>
<dbReference type="Gene3D" id="3.30.420.10">
    <property type="entry name" value="Ribonuclease H-like superfamily/Ribonuclease H"/>
    <property type="match status" value="1"/>
</dbReference>
<comment type="caution">
    <text evidence="2">The sequence shown here is derived from an EMBL/GenBank/DDBJ whole genome shotgun (WGS) entry which is preliminary data.</text>
</comment>
<keyword evidence="3" id="KW-1185">Reference proteome</keyword>
<dbReference type="InterPro" id="IPR036397">
    <property type="entry name" value="RNaseH_sf"/>
</dbReference>
<dbReference type="Proteomes" id="UP000440578">
    <property type="component" value="Unassembled WGS sequence"/>
</dbReference>
<dbReference type="Gene3D" id="3.60.10.10">
    <property type="entry name" value="Endonuclease/exonuclease/phosphatase"/>
    <property type="match status" value="1"/>
</dbReference>
<dbReference type="SUPFAM" id="SSF53098">
    <property type="entry name" value="Ribonuclease H-like"/>
    <property type="match status" value="1"/>
</dbReference>
<dbReference type="Pfam" id="PF03372">
    <property type="entry name" value="Exo_endo_phos"/>
    <property type="match status" value="1"/>
</dbReference>